<proteinExistence type="predicted"/>
<dbReference type="AlphaFoldDB" id="A0A3M8K9W4"/>
<dbReference type="EMBL" id="PTJO01000003">
    <property type="protein sequence ID" value="RNE49324.1"/>
    <property type="molecule type" value="Genomic_DNA"/>
</dbReference>
<gene>
    <name evidence="2" type="ORF">C5L39_02860</name>
</gene>
<reference evidence="2 3" key="1">
    <citation type="submission" date="2018-02" db="EMBL/GenBank/DDBJ databases">
        <title>Corynebacterium alimpuense sp. nov., a marine obligate actinomycete isolated from sediments of Valparaiso bay, Chile.</title>
        <authorList>
            <person name="Claverias F."/>
            <person name="Gonzales-Siles L."/>
            <person name="Salva-Serra F."/>
            <person name="Inganaes E."/>
            <person name="Molin K."/>
            <person name="Cumsille A."/>
            <person name="Undabarrena A."/>
            <person name="Couve E."/>
            <person name="Moore E.R.B."/>
            <person name="Gomila M."/>
            <person name="Camara B."/>
        </authorList>
    </citation>
    <scope>NUCLEOTIDE SEQUENCE [LARGE SCALE GENOMIC DNA]</scope>
    <source>
        <strain evidence="2 3">CCUG 69366</strain>
    </source>
</reference>
<comment type="caution">
    <text evidence="2">The sequence shown here is derived from an EMBL/GenBank/DDBJ whole genome shotgun (WGS) entry which is preliminary data.</text>
</comment>
<evidence type="ECO:0000313" key="2">
    <source>
        <dbReference type="EMBL" id="RNE49324.1"/>
    </source>
</evidence>
<organism evidence="2 3">
    <name type="scientific">Corynebacterium alimapuense</name>
    <dbReference type="NCBI Taxonomy" id="1576874"/>
    <lineage>
        <taxon>Bacteria</taxon>
        <taxon>Bacillati</taxon>
        <taxon>Actinomycetota</taxon>
        <taxon>Actinomycetes</taxon>
        <taxon>Mycobacteriales</taxon>
        <taxon>Corynebacteriaceae</taxon>
        <taxon>Corynebacterium</taxon>
    </lineage>
</organism>
<keyword evidence="1" id="KW-0812">Transmembrane</keyword>
<protein>
    <submittedName>
        <fullName evidence="2">Uncharacterized protein</fullName>
    </submittedName>
</protein>
<name>A0A3M8K9W4_9CORY</name>
<evidence type="ECO:0000313" key="3">
    <source>
        <dbReference type="Proteomes" id="UP000266975"/>
    </source>
</evidence>
<dbReference type="Proteomes" id="UP000266975">
    <property type="component" value="Unassembled WGS sequence"/>
</dbReference>
<keyword evidence="3" id="KW-1185">Reference proteome</keyword>
<sequence length="126" mass="13127">MVTSLNTHPVGSGILTSSVTVVPAAAVWNPVFNSKSAADRHPVRTLVVEDRAQQQSVQHLFEGISPDEAAESNGYHNQETAGSYLGGALFGLCLVAAIFLSWHVSESGGQDMPVQGGPDTAVVSVP</sequence>
<accession>A0A3M8K9W4</accession>
<keyword evidence="1" id="KW-1133">Transmembrane helix</keyword>
<feature type="transmembrane region" description="Helical" evidence="1">
    <location>
        <begin position="81"/>
        <end position="102"/>
    </location>
</feature>
<evidence type="ECO:0000256" key="1">
    <source>
        <dbReference type="SAM" id="Phobius"/>
    </source>
</evidence>
<keyword evidence="1" id="KW-0472">Membrane</keyword>